<evidence type="ECO:0000313" key="1">
    <source>
        <dbReference type="EMBL" id="AHF02205.1"/>
    </source>
</evidence>
<dbReference type="SUPFAM" id="SSF56935">
    <property type="entry name" value="Porins"/>
    <property type="match status" value="1"/>
</dbReference>
<proteinExistence type="predicted"/>
<dbReference type="HOGENOM" id="CLU_080111_0_0_6"/>
<dbReference type="AlphaFoldDB" id="W0DUG7"/>
<dbReference type="EMBL" id="CP007030">
    <property type="protein sequence ID" value="AHF02205.1"/>
    <property type="molecule type" value="Genomic_DNA"/>
</dbReference>
<name>W0DUG7_9GAMM</name>
<dbReference type="eggNOG" id="ENOG503322D">
    <property type="taxonomic scope" value="Bacteria"/>
</dbReference>
<accession>W0DUG7</accession>
<organism evidence="1 2">
    <name type="scientific">Thiomicrospira aerophila AL3</name>
    <dbReference type="NCBI Taxonomy" id="717772"/>
    <lineage>
        <taxon>Bacteria</taxon>
        <taxon>Pseudomonadati</taxon>
        <taxon>Pseudomonadota</taxon>
        <taxon>Gammaproteobacteria</taxon>
        <taxon>Thiotrichales</taxon>
        <taxon>Piscirickettsiaceae</taxon>
        <taxon>Thiomicrospira</taxon>
    </lineage>
</organism>
<protein>
    <submittedName>
        <fullName evidence="1">Uncharacterized protein</fullName>
    </submittedName>
</protein>
<dbReference type="InParanoid" id="W0DUG7"/>
<reference evidence="1 2" key="1">
    <citation type="submission" date="2013-12" db="EMBL/GenBank/DDBJ databases">
        <authorList>
            <consortium name="DOE Joint Genome Institute"/>
            <person name="Kappler U."/>
            <person name="Huntemann M."/>
            <person name="Han J."/>
            <person name="Chen A."/>
            <person name="Kyrpides N."/>
            <person name="Mavromatis K."/>
            <person name="Markowitz V."/>
            <person name="Palaniappan K."/>
            <person name="Ivanova N."/>
            <person name="Schaumberg A."/>
            <person name="Pati A."/>
            <person name="Liolios K."/>
            <person name="Nordberg H.P."/>
            <person name="Cantor M.N."/>
            <person name="Hua S.X."/>
            <person name="Woyke T."/>
        </authorList>
    </citation>
    <scope>NUCLEOTIDE SEQUENCE [LARGE SCALE GENOMIC DNA]</scope>
    <source>
        <strain evidence="2">AL2</strain>
    </source>
</reference>
<sequence length="286" mass="32672">MAVLAGLVSHNTFIYAANDDQSLAWKPAIEFEYDNFQSSRFDNSRGELSLDVAKFKISNRYISVDYQHWNVDTKNIAELPFGDQQSKPIKQLESFNISTGYMARINPNWRWLNTLGLGVNYEKQINDATSVNLLSLGFYSLNPDLDIIAGFSYRYHPVQSRILPAVGLSYRANEFEGWSATLGFPRSFVNYGFAADWQVSAGLAYQRILAKLAKDSVIEADGYVEISNWQTDVRLIHRPAPAWEVFASLRYIPFYEFETYNQRGNRQDTYDLEPTVGAGLGVRYQF</sequence>
<keyword evidence="2" id="KW-1185">Reference proteome</keyword>
<dbReference type="Proteomes" id="UP000005380">
    <property type="component" value="Chromosome"/>
</dbReference>
<evidence type="ECO:0000313" key="2">
    <source>
        <dbReference type="Proteomes" id="UP000005380"/>
    </source>
</evidence>
<gene>
    <name evidence="1" type="ORF">THIAE_02800</name>
</gene>
<dbReference type="KEGG" id="tao:THIAE_02800"/>